<dbReference type="InterPro" id="IPR020568">
    <property type="entry name" value="Ribosomal_Su5_D2-typ_SF"/>
</dbReference>
<dbReference type="Gene3D" id="3.30.230.10">
    <property type="match status" value="1"/>
</dbReference>
<dbReference type="EMBL" id="CP048113">
    <property type="protein sequence ID" value="QHS61026.1"/>
    <property type="molecule type" value="Genomic_DNA"/>
</dbReference>
<dbReference type="GO" id="GO:0005524">
    <property type="term" value="F:ATP binding"/>
    <property type="evidence" value="ECO:0007669"/>
    <property type="project" value="UniProtKB-KW"/>
</dbReference>
<evidence type="ECO:0000256" key="1">
    <source>
        <dbReference type="ARBA" id="ARBA00000185"/>
    </source>
</evidence>
<dbReference type="PANTHER" id="PTHR45866">
    <property type="entry name" value="DNA GYRASE/TOPOISOMERASE SUBUNIT B"/>
    <property type="match status" value="1"/>
</dbReference>
<evidence type="ECO:0000256" key="4">
    <source>
        <dbReference type="ARBA" id="ARBA00022741"/>
    </source>
</evidence>
<dbReference type="SUPFAM" id="SSF54211">
    <property type="entry name" value="Ribosomal protein S5 domain 2-like"/>
    <property type="match status" value="1"/>
</dbReference>
<evidence type="ECO:0000313" key="10">
    <source>
        <dbReference type="EMBL" id="QHS61026.1"/>
    </source>
</evidence>
<name>A0A6B9ZG40_9BACT</name>
<organism evidence="10 11">
    <name type="scientific">Chitinophaga agri</name>
    <dbReference type="NCBI Taxonomy" id="2703787"/>
    <lineage>
        <taxon>Bacteria</taxon>
        <taxon>Pseudomonadati</taxon>
        <taxon>Bacteroidota</taxon>
        <taxon>Chitinophagia</taxon>
        <taxon>Chitinophagales</taxon>
        <taxon>Chitinophagaceae</taxon>
        <taxon>Chitinophaga</taxon>
    </lineage>
</organism>
<evidence type="ECO:0000256" key="5">
    <source>
        <dbReference type="ARBA" id="ARBA00022840"/>
    </source>
</evidence>
<evidence type="ECO:0000313" key="11">
    <source>
        <dbReference type="Proteomes" id="UP000476411"/>
    </source>
</evidence>
<keyword evidence="6" id="KW-0799">Topoisomerase</keyword>
<evidence type="ECO:0000256" key="8">
    <source>
        <dbReference type="ARBA" id="ARBA00023235"/>
    </source>
</evidence>
<evidence type="ECO:0000256" key="7">
    <source>
        <dbReference type="ARBA" id="ARBA00023125"/>
    </source>
</evidence>
<evidence type="ECO:0000259" key="9">
    <source>
        <dbReference type="Pfam" id="PF00204"/>
    </source>
</evidence>
<keyword evidence="8" id="KW-0413">Isomerase</keyword>
<evidence type="ECO:0000256" key="6">
    <source>
        <dbReference type="ARBA" id="ARBA00023029"/>
    </source>
</evidence>
<dbReference type="Gene3D" id="3.30.565.10">
    <property type="entry name" value="Histidine kinase-like ATPase, C-terminal domain"/>
    <property type="match status" value="1"/>
</dbReference>
<dbReference type="Pfam" id="PF00204">
    <property type="entry name" value="DNA_gyraseB"/>
    <property type="match status" value="1"/>
</dbReference>
<evidence type="ECO:0000256" key="2">
    <source>
        <dbReference type="ARBA" id="ARBA00010708"/>
    </source>
</evidence>
<gene>
    <name evidence="10" type="ORF">GWR21_15900</name>
</gene>
<sequence>MNGRPSHSIIESIRRRPVMYLGSMNSYGIRRLIKLVITDYLEDVTGITGIEITFSADNHISMLITGASIDELQHEIAFLEETGSGKNFKTALLVGYGATTLIRITTDVEVSLISSKGSYEILTKPAAEEPGSIRVDCWLDGDLFKDNQPAYIPTNTMLQQMAYLNPGLKIVSTDNGEEFQRNVFHFKNGISELFHDLLDKHYYGHVNSWLPLELKTAINGYIIHIILKYHHIYTTHPDPYIRSYADNENTKEHGSLVEGVIKGLEDAFTAVGEKEEWDLKVTKKRIGKQLVLFAAVKGEPLTYGGVGKNKLDMPGLKRDVRKYVKKMVLKHLESNKGDRKRVYDKFKRKED</sequence>
<dbReference type="RefSeq" id="WP_162332709.1">
    <property type="nucleotide sequence ID" value="NZ_CP048113.1"/>
</dbReference>
<dbReference type="InterPro" id="IPR014721">
    <property type="entry name" value="Ribsml_uS5_D2-typ_fold_subgr"/>
</dbReference>
<dbReference type="GO" id="GO:0003677">
    <property type="term" value="F:DNA binding"/>
    <property type="evidence" value="ECO:0007669"/>
    <property type="project" value="UniProtKB-KW"/>
</dbReference>
<comment type="catalytic activity">
    <reaction evidence="1">
        <text>ATP-dependent breakage, passage and rejoining of double-stranded DNA.</text>
        <dbReference type="EC" id="5.6.2.2"/>
    </reaction>
</comment>
<keyword evidence="11" id="KW-1185">Reference proteome</keyword>
<feature type="domain" description="DNA topoisomerase type IIA subunit B" evidence="9">
    <location>
        <begin position="231"/>
        <end position="350"/>
    </location>
</feature>
<dbReference type="InterPro" id="IPR036890">
    <property type="entry name" value="HATPase_C_sf"/>
</dbReference>
<proteinExistence type="inferred from homology"/>
<accession>A0A6B9ZG40</accession>
<comment type="similarity">
    <text evidence="2">Belongs to the type II topoisomerase GyrB family.</text>
</comment>
<dbReference type="Proteomes" id="UP000476411">
    <property type="component" value="Chromosome"/>
</dbReference>
<dbReference type="PANTHER" id="PTHR45866:SF1">
    <property type="entry name" value="DNA GYRASE SUBUNIT B, MITOCHONDRIAL"/>
    <property type="match status" value="1"/>
</dbReference>
<dbReference type="GO" id="GO:0003918">
    <property type="term" value="F:DNA topoisomerase type II (double strand cut, ATP-hydrolyzing) activity"/>
    <property type="evidence" value="ECO:0007669"/>
    <property type="project" value="UniProtKB-EC"/>
</dbReference>
<evidence type="ECO:0000256" key="3">
    <source>
        <dbReference type="ARBA" id="ARBA00012895"/>
    </source>
</evidence>
<dbReference type="KEGG" id="chih:GWR21_15900"/>
<keyword evidence="7" id="KW-0238">DNA-binding</keyword>
<keyword evidence="5" id="KW-0067">ATP-binding</keyword>
<protein>
    <recommendedName>
        <fullName evidence="3">DNA topoisomerase (ATP-hydrolyzing)</fullName>
        <ecNumber evidence="3">5.6.2.2</ecNumber>
    </recommendedName>
</protein>
<dbReference type="InterPro" id="IPR013506">
    <property type="entry name" value="Topo_IIA_bsu_dom2"/>
</dbReference>
<dbReference type="EC" id="5.6.2.2" evidence="3"/>
<reference evidence="10 11" key="1">
    <citation type="submission" date="2020-01" db="EMBL/GenBank/DDBJ databases">
        <title>Complete genome sequence of Chitinophaga sp. H33E-04 isolated from quinoa roots.</title>
        <authorList>
            <person name="Weon H.-Y."/>
            <person name="Lee S.A."/>
        </authorList>
    </citation>
    <scope>NUCLEOTIDE SEQUENCE [LARGE SCALE GENOMIC DNA]</scope>
    <source>
        <strain evidence="10 11">H33E-04</strain>
    </source>
</reference>
<keyword evidence="4" id="KW-0547">Nucleotide-binding</keyword>
<dbReference type="SUPFAM" id="SSF55874">
    <property type="entry name" value="ATPase domain of HSP90 chaperone/DNA topoisomerase II/histidine kinase"/>
    <property type="match status" value="1"/>
</dbReference>
<dbReference type="AlphaFoldDB" id="A0A6B9ZG40"/>
<dbReference type="GO" id="GO:0006265">
    <property type="term" value="P:DNA topological change"/>
    <property type="evidence" value="ECO:0007669"/>
    <property type="project" value="InterPro"/>
</dbReference>